<comment type="subcellular location">
    <subcellularLocation>
        <location evidence="1">Cell membrane</location>
        <topology evidence="1">Multi-pass membrane protein</topology>
    </subcellularLocation>
</comment>
<protein>
    <submittedName>
        <fullName evidence="7">Inner membrane protein YhjD</fullName>
    </submittedName>
</protein>
<keyword evidence="3 6" id="KW-0812">Transmembrane</keyword>
<evidence type="ECO:0000313" key="7">
    <source>
        <dbReference type="EMBL" id="QHN34714.1"/>
    </source>
</evidence>
<keyword evidence="8" id="KW-1185">Reference proteome</keyword>
<keyword evidence="5 6" id="KW-0472">Membrane</keyword>
<evidence type="ECO:0000256" key="3">
    <source>
        <dbReference type="ARBA" id="ARBA00022692"/>
    </source>
</evidence>
<feature type="transmembrane region" description="Helical" evidence="6">
    <location>
        <begin position="196"/>
        <end position="216"/>
    </location>
</feature>
<name>A0ABX6IFU0_9ACTN</name>
<proteinExistence type="predicted"/>
<evidence type="ECO:0000256" key="6">
    <source>
        <dbReference type="SAM" id="Phobius"/>
    </source>
</evidence>
<organism evidence="7 8">
    <name type="scientific">Gordonia pseudamarae</name>
    <dbReference type="NCBI Taxonomy" id="2831662"/>
    <lineage>
        <taxon>Bacteria</taxon>
        <taxon>Bacillati</taxon>
        <taxon>Actinomycetota</taxon>
        <taxon>Actinomycetes</taxon>
        <taxon>Mycobacteriales</taxon>
        <taxon>Gordoniaceae</taxon>
        <taxon>Gordonia</taxon>
    </lineage>
</organism>
<evidence type="ECO:0000256" key="2">
    <source>
        <dbReference type="ARBA" id="ARBA00022475"/>
    </source>
</evidence>
<feature type="transmembrane region" description="Helical" evidence="6">
    <location>
        <begin position="51"/>
        <end position="75"/>
    </location>
</feature>
<accession>A0ABX6IFU0</accession>
<sequence length="358" mass="38041">MSSAIDSAKAAVSTGKEKFTEAQDRWPVLKHILDTVTRYNERRGNLHAASITFNGILALIPILMVAFAIAGYVLAGNQGLLDEIQESVVEQMPGDMGTQVSDLIDSAIASRATVGVVGLFGAAFTGIGWMAGVRMALTEIWGGRIKRNAVMAKLGDLLAFVALGAAFIVTMVLSALGSSGLLNKIMDWLSIDDMPWASTVIRVVSILVSVCASWMLCTFVQSWLPLTKVPFTNCLKAGLLMAVVFEVLKTFGGIYLTSVMSGPAGAAFGSIIGIMVFAYLASRILLYATAWCATDPKNQAFQVVDEIEPHEEEQAQRTVVISPTYAVNPTPRPTVIAGAVAAGAVLAASIAQVARLRR</sequence>
<feature type="transmembrane region" description="Helical" evidence="6">
    <location>
        <begin position="112"/>
        <end position="137"/>
    </location>
</feature>
<feature type="transmembrane region" description="Helical" evidence="6">
    <location>
        <begin position="237"/>
        <end position="256"/>
    </location>
</feature>
<dbReference type="Pfam" id="PF03631">
    <property type="entry name" value="Virul_fac_BrkB"/>
    <property type="match status" value="1"/>
</dbReference>
<dbReference type="InterPro" id="IPR017039">
    <property type="entry name" value="Virul_fac_BrkB"/>
</dbReference>
<evidence type="ECO:0000313" key="8">
    <source>
        <dbReference type="Proteomes" id="UP001059836"/>
    </source>
</evidence>
<keyword evidence="2" id="KW-1003">Cell membrane</keyword>
<keyword evidence="4 6" id="KW-1133">Transmembrane helix</keyword>
<feature type="transmembrane region" description="Helical" evidence="6">
    <location>
        <begin position="262"/>
        <end position="281"/>
    </location>
</feature>
<evidence type="ECO:0000256" key="5">
    <source>
        <dbReference type="ARBA" id="ARBA00023136"/>
    </source>
</evidence>
<dbReference type="EMBL" id="CP045809">
    <property type="protein sequence ID" value="QHN34714.1"/>
    <property type="molecule type" value="Genomic_DNA"/>
</dbReference>
<dbReference type="PANTHER" id="PTHR30213:SF1">
    <property type="entry name" value="INNER MEMBRANE PROTEIN YHJD"/>
    <property type="match status" value="1"/>
</dbReference>
<reference evidence="7" key="1">
    <citation type="journal article" date="2021" name="Nat. Microbiol.">
        <title>Cocultivation of an ultrasmall environmental parasitic bacterium with lytic ability against bacteria associated with wastewater foams.</title>
        <authorList>
            <person name="Batinovic S."/>
            <person name="Rose J.J.A."/>
            <person name="Ratcliffe J."/>
            <person name="Seviour R.J."/>
            <person name="Petrovski S."/>
        </authorList>
    </citation>
    <scope>NUCLEOTIDE SEQUENCE</scope>
    <source>
        <strain evidence="7">CON9</strain>
    </source>
</reference>
<evidence type="ECO:0000256" key="4">
    <source>
        <dbReference type="ARBA" id="ARBA00022989"/>
    </source>
</evidence>
<feature type="transmembrane region" description="Helical" evidence="6">
    <location>
        <begin position="157"/>
        <end position="176"/>
    </location>
</feature>
<evidence type="ECO:0000256" key="1">
    <source>
        <dbReference type="ARBA" id="ARBA00004651"/>
    </source>
</evidence>
<gene>
    <name evidence="7" type="ORF">GII31_07175</name>
</gene>
<dbReference type="Proteomes" id="UP001059836">
    <property type="component" value="Chromosome"/>
</dbReference>
<dbReference type="RefSeq" id="WP_213248135.1">
    <property type="nucleotide sequence ID" value="NZ_CP045806.1"/>
</dbReference>
<dbReference type="PANTHER" id="PTHR30213">
    <property type="entry name" value="INNER MEMBRANE PROTEIN YHJD"/>
    <property type="match status" value="1"/>
</dbReference>